<evidence type="ECO:0000259" key="3">
    <source>
        <dbReference type="PROSITE" id="PS50110"/>
    </source>
</evidence>
<organism evidence="4 5">
    <name type="scientific">Phycicoccus sonneratiae</name>
    <dbReference type="NCBI Taxonomy" id="2807628"/>
    <lineage>
        <taxon>Bacteria</taxon>
        <taxon>Bacillati</taxon>
        <taxon>Actinomycetota</taxon>
        <taxon>Actinomycetes</taxon>
        <taxon>Micrococcales</taxon>
        <taxon>Intrasporangiaceae</taxon>
        <taxon>Phycicoccus</taxon>
    </lineage>
</organism>
<dbReference type="InterPro" id="IPR001789">
    <property type="entry name" value="Sig_transdc_resp-reg_receiver"/>
</dbReference>
<dbReference type="PANTHER" id="PTHR44591:SF18">
    <property type="entry name" value="REGULATORY PROTEIN"/>
    <property type="match status" value="1"/>
</dbReference>
<dbReference type="Gene3D" id="3.40.50.2300">
    <property type="match status" value="1"/>
</dbReference>
<gene>
    <name evidence="4" type="ORF">JQN70_09720</name>
</gene>
<comment type="caution">
    <text evidence="4">The sequence shown here is derived from an EMBL/GenBank/DDBJ whole genome shotgun (WGS) entry which is preliminary data.</text>
</comment>
<dbReference type="SUPFAM" id="SSF52172">
    <property type="entry name" value="CheY-like"/>
    <property type="match status" value="1"/>
</dbReference>
<dbReference type="InterPro" id="IPR011006">
    <property type="entry name" value="CheY-like_superfamily"/>
</dbReference>
<evidence type="ECO:0000256" key="2">
    <source>
        <dbReference type="PROSITE-ProRule" id="PRU00169"/>
    </source>
</evidence>
<feature type="domain" description="Response regulatory" evidence="3">
    <location>
        <begin position="13"/>
        <end position="132"/>
    </location>
</feature>
<evidence type="ECO:0000256" key="1">
    <source>
        <dbReference type="ARBA" id="ARBA00022553"/>
    </source>
</evidence>
<reference evidence="4" key="1">
    <citation type="submission" date="2021-02" db="EMBL/GenBank/DDBJ databases">
        <title>Phycicoccus sp. MQZ13P-5T, whole genome shotgun sequence.</title>
        <authorList>
            <person name="Tuo L."/>
        </authorList>
    </citation>
    <scope>NUCLEOTIDE SEQUENCE</scope>
    <source>
        <strain evidence="4">MQZ13P-5</strain>
    </source>
</reference>
<evidence type="ECO:0000313" key="4">
    <source>
        <dbReference type="EMBL" id="MBM6400662.1"/>
    </source>
</evidence>
<dbReference type="EMBL" id="JAFDVD010000009">
    <property type="protein sequence ID" value="MBM6400662.1"/>
    <property type="molecule type" value="Genomic_DNA"/>
</dbReference>
<dbReference type="RefSeq" id="WP_204131131.1">
    <property type="nucleotide sequence ID" value="NZ_JAFDVD010000009.1"/>
</dbReference>
<dbReference type="Proteomes" id="UP001430172">
    <property type="component" value="Unassembled WGS sequence"/>
</dbReference>
<name>A0ABS2CLA2_9MICO</name>
<accession>A0ABS2CLA2</accession>
<dbReference type="SMART" id="SM00448">
    <property type="entry name" value="REC"/>
    <property type="match status" value="1"/>
</dbReference>
<protein>
    <submittedName>
        <fullName evidence="4">Response regulator</fullName>
    </submittedName>
</protein>
<dbReference type="PANTHER" id="PTHR44591">
    <property type="entry name" value="STRESS RESPONSE REGULATOR PROTEIN 1"/>
    <property type="match status" value="1"/>
</dbReference>
<keyword evidence="5" id="KW-1185">Reference proteome</keyword>
<dbReference type="InterPro" id="IPR050595">
    <property type="entry name" value="Bact_response_regulator"/>
</dbReference>
<feature type="modified residue" description="4-aspartylphosphate" evidence="2">
    <location>
        <position position="65"/>
    </location>
</feature>
<dbReference type="PROSITE" id="PS50110">
    <property type="entry name" value="RESPONSE_REGULATORY"/>
    <property type="match status" value="1"/>
</dbReference>
<sequence>MESGSEDPGAAPLVLVCDDTEAIRRLLRINLELAGFAVEEAADGHEAMSRLIDLEQRCPDVVVLDSQMAPYDGWWAIAAIRSHPRLDHVPVALVTATASDLVSPEVSGAGFDAYVSKPFDPDELVATVSRLAAAGRGPTRRP</sequence>
<dbReference type="Pfam" id="PF00072">
    <property type="entry name" value="Response_reg"/>
    <property type="match status" value="1"/>
</dbReference>
<keyword evidence="1 2" id="KW-0597">Phosphoprotein</keyword>
<proteinExistence type="predicted"/>
<dbReference type="CDD" id="cd17546">
    <property type="entry name" value="REC_hyHK_CKI1_RcsC-like"/>
    <property type="match status" value="1"/>
</dbReference>
<evidence type="ECO:0000313" key="5">
    <source>
        <dbReference type="Proteomes" id="UP001430172"/>
    </source>
</evidence>